<reference evidence="9 10" key="1">
    <citation type="journal article" date="2024" name="J. Plant Pathol.">
        <title>Sequence and assembly of the genome of Seiridium unicorne, isolate CBS 538.82, causal agent of cypress canker disease.</title>
        <authorList>
            <person name="Scali E."/>
            <person name="Rocca G.D."/>
            <person name="Danti R."/>
            <person name="Garbelotto M."/>
            <person name="Barberini S."/>
            <person name="Baroncelli R."/>
            <person name="Emiliani G."/>
        </authorList>
    </citation>
    <scope>NUCLEOTIDE SEQUENCE [LARGE SCALE GENOMIC DNA]</scope>
    <source>
        <strain evidence="9 10">BM-138-508</strain>
    </source>
</reference>
<evidence type="ECO:0000313" key="9">
    <source>
        <dbReference type="EMBL" id="KAK9422780.1"/>
    </source>
</evidence>
<evidence type="ECO:0000256" key="6">
    <source>
        <dbReference type="ARBA" id="ARBA00022837"/>
    </source>
</evidence>
<dbReference type="EMBL" id="JARVKF010000112">
    <property type="protein sequence ID" value="KAK9422780.1"/>
    <property type="molecule type" value="Genomic_DNA"/>
</dbReference>
<dbReference type="SUPFAM" id="SSF53474">
    <property type="entry name" value="alpha/beta-Hydrolases"/>
    <property type="match status" value="1"/>
</dbReference>
<dbReference type="Pfam" id="PF07519">
    <property type="entry name" value="Tannase"/>
    <property type="match status" value="1"/>
</dbReference>
<protein>
    <recommendedName>
        <fullName evidence="8">Carboxylic ester hydrolase</fullName>
        <ecNumber evidence="8">3.1.1.-</ecNumber>
    </recommendedName>
</protein>
<keyword evidence="2" id="KW-0719">Serine esterase</keyword>
<evidence type="ECO:0000256" key="7">
    <source>
        <dbReference type="ARBA" id="ARBA00023157"/>
    </source>
</evidence>
<evidence type="ECO:0000256" key="8">
    <source>
        <dbReference type="RuleBase" id="RU361238"/>
    </source>
</evidence>
<keyword evidence="4" id="KW-0732">Signal</keyword>
<evidence type="ECO:0000256" key="5">
    <source>
        <dbReference type="ARBA" id="ARBA00022801"/>
    </source>
</evidence>
<accession>A0ABR2V798</accession>
<keyword evidence="6" id="KW-0106">Calcium</keyword>
<evidence type="ECO:0000256" key="3">
    <source>
        <dbReference type="ARBA" id="ARBA00022723"/>
    </source>
</evidence>
<comment type="similarity">
    <text evidence="1 8">Belongs to the tannase family.</text>
</comment>
<organism evidence="9 10">
    <name type="scientific">Seiridium unicorne</name>
    <dbReference type="NCBI Taxonomy" id="138068"/>
    <lineage>
        <taxon>Eukaryota</taxon>
        <taxon>Fungi</taxon>
        <taxon>Dikarya</taxon>
        <taxon>Ascomycota</taxon>
        <taxon>Pezizomycotina</taxon>
        <taxon>Sordariomycetes</taxon>
        <taxon>Xylariomycetidae</taxon>
        <taxon>Amphisphaeriales</taxon>
        <taxon>Sporocadaceae</taxon>
        <taxon>Seiridium</taxon>
    </lineage>
</organism>
<dbReference type="EC" id="3.1.1.-" evidence="8"/>
<sequence>MPAMYEIIPEDVQNGHSGYLTVKPAGTKIRQYGWPWEKDKRVPRQITSSPLSQRSNHTILMALLTLPFLWALLTFLSPYLSGTCTAQSVAPGNCSAATFAAVLPSNAVIERIDYVADGGAYGEGAKDLGYPNNVTGLPELCALIINVTSSSTSNFRFGLFLPTTDNWNSRILTVGNGGFLGGINWRDMGPGPHYGFSTLSTDTGHVSANGDITWGYNDPETVTDWGWRAIHGSVVIAKLLVETFYQQPIDYSYYSGCSTGGRQGLKEIQLNPDAFDGALIGAPAWDPAALMPWITRLATFDLPITDPGAFTNITQFQLLANVVRTQCDSDDGLQDNIVSSPEICEPDLSVIQCGNEGVNASSCLSPEQIENAKKVWQDYYTANGTFVYPGLEHSSEAQWDIWQLYGNPANFDQGWEKYFLYNDPSWTIDEFNDTVFYDARRINPGNATADGFDISAFRDHGGKLLMYHGTSDGYIPTRSSIDFYNKTKEAVGGDVDDFYRLFLIPGMQHCWLSPAGVNAPWMIGGGGQQNALGAYTTGYSVPDNVNRQHDAMLALMAWVESATKVDSIIASAFNISTGALQISRQRPLCPYPQKAIYNQTGDPNDADSWSCA</sequence>
<dbReference type="InterPro" id="IPR029058">
    <property type="entry name" value="AB_hydrolase_fold"/>
</dbReference>
<keyword evidence="7" id="KW-1015">Disulfide bond</keyword>
<dbReference type="InterPro" id="IPR011118">
    <property type="entry name" value="Tannase/feruloyl_esterase"/>
</dbReference>
<keyword evidence="10" id="KW-1185">Reference proteome</keyword>
<evidence type="ECO:0000256" key="4">
    <source>
        <dbReference type="ARBA" id="ARBA00022729"/>
    </source>
</evidence>
<proteinExistence type="inferred from homology"/>
<evidence type="ECO:0000256" key="2">
    <source>
        <dbReference type="ARBA" id="ARBA00022487"/>
    </source>
</evidence>
<evidence type="ECO:0000256" key="1">
    <source>
        <dbReference type="ARBA" id="ARBA00006249"/>
    </source>
</evidence>
<keyword evidence="5 8" id="KW-0378">Hydrolase</keyword>
<dbReference type="PANTHER" id="PTHR33938">
    <property type="entry name" value="FERULOYL ESTERASE B-RELATED"/>
    <property type="match status" value="1"/>
</dbReference>
<evidence type="ECO:0000313" key="10">
    <source>
        <dbReference type="Proteomes" id="UP001408356"/>
    </source>
</evidence>
<keyword evidence="3" id="KW-0479">Metal-binding</keyword>
<dbReference type="Proteomes" id="UP001408356">
    <property type="component" value="Unassembled WGS sequence"/>
</dbReference>
<dbReference type="PANTHER" id="PTHR33938:SF2">
    <property type="entry name" value="CARBOXYLIC ESTER HYDROLASE"/>
    <property type="match status" value="1"/>
</dbReference>
<comment type="caution">
    <text evidence="9">The sequence shown here is derived from an EMBL/GenBank/DDBJ whole genome shotgun (WGS) entry which is preliminary data.</text>
</comment>
<name>A0ABR2V798_9PEZI</name>
<gene>
    <name evidence="9" type="ORF">SUNI508_00643</name>
</gene>